<dbReference type="InterPro" id="IPR003593">
    <property type="entry name" value="AAA+_ATPase"/>
</dbReference>
<comment type="caution">
    <text evidence="15">The sequence shown here is derived from an EMBL/GenBank/DDBJ whole genome shotgun (WGS) entry which is preliminary data.</text>
</comment>
<proteinExistence type="inferred from homology"/>
<comment type="similarity">
    <text evidence="11 13">Belongs to the RecA family. RadA subfamily.</text>
</comment>
<dbReference type="SUPFAM" id="SSF52540">
    <property type="entry name" value="P-loop containing nucleoside triphosphate hydrolases"/>
    <property type="match status" value="1"/>
</dbReference>
<comment type="function">
    <text evidence="11">Plays a role in repairing double-strand DNA breaks, probably involving stabilizing or processing branched DNA or blocked replication forks.</text>
</comment>
<keyword evidence="5" id="KW-0378">Hydrolase</keyword>
<evidence type="ECO:0000256" key="8">
    <source>
        <dbReference type="ARBA" id="ARBA00023016"/>
    </source>
</evidence>
<feature type="region of interest" description="Lon-protease-like" evidence="11">
    <location>
        <begin position="358"/>
        <end position="465"/>
    </location>
</feature>
<dbReference type="HAMAP" id="MF_01498">
    <property type="entry name" value="RadA_bact"/>
    <property type="match status" value="1"/>
</dbReference>
<dbReference type="GO" id="GO:0003684">
    <property type="term" value="F:damaged DNA binding"/>
    <property type="evidence" value="ECO:0007669"/>
    <property type="project" value="InterPro"/>
</dbReference>
<dbReference type="PRINTS" id="PR01874">
    <property type="entry name" value="DNAREPAIRADA"/>
</dbReference>
<dbReference type="GO" id="GO:0000725">
    <property type="term" value="P:recombinational repair"/>
    <property type="evidence" value="ECO:0007669"/>
    <property type="project" value="UniProtKB-UniRule"/>
</dbReference>
<dbReference type="PROSITE" id="PS50162">
    <property type="entry name" value="RECA_2"/>
    <property type="match status" value="1"/>
</dbReference>
<keyword evidence="10 11" id="KW-0234">DNA repair</keyword>
<keyword evidence="4 13" id="KW-0863">Zinc-finger</keyword>
<dbReference type="Pfam" id="PF13541">
    <property type="entry name" value="ChlI"/>
    <property type="match status" value="1"/>
</dbReference>
<dbReference type="InterPro" id="IPR041166">
    <property type="entry name" value="Rubredoxin_2"/>
</dbReference>
<dbReference type="Gene3D" id="3.40.50.300">
    <property type="entry name" value="P-loop containing nucleotide triphosphate hydrolases"/>
    <property type="match status" value="1"/>
</dbReference>
<dbReference type="SUPFAM" id="SSF54211">
    <property type="entry name" value="Ribosomal protein S5 domain 2-like"/>
    <property type="match status" value="1"/>
</dbReference>
<dbReference type="FunFam" id="3.40.50.300:FF:000050">
    <property type="entry name" value="DNA repair protein RadA"/>
    <property type="match status" value="1"/>
</dbReference>
<dbReference type="PATRIC" id="fig|1619050.3.peg.312"/>
<gene>
    <name evidence="11" type="primary">radA</name>
    <name evidence="15" type="ORF">UX20_C0015G0002</name>
</gene>
<dbReference type="NCBIfam" id="TIGR00416">
    <property type="entry name" value="sms"/>
    <property type="match status" value="1"/>
</dbReference>
<evidence type="ECO:0000256" key="7">
    <source>
        <dbReference type="ARBA" id="ARBA00022840"/>
    </source>
</evidence>
<feature type="short sequence motif" description="RadA KNRFG motif" evidence="11">
    <location>
        <begin position="259"/>
        <end position="263"/>
    </location>
</feature>
<reference evidence="15 16" key="1">
    <citation type="journal article" date="2015" name="Nature">
        <title>rRNA introns, odd ribosomes, and small enigmatic genomes across a large radiation of phyla.</title>
        <authorList>
            <person name="Brown C.T."/>
            <person name="Hug L.A."/>
            <person name="Thomas B.C."/>
            <person name="Sharon I."/>
            <person name="Castelle C.J."/>
            <person name="Singh A."/>
            <person name="Wilkins M.J."/>
            <person name="Williams K.H."/>
            <person name="Banfield J.F."/>
        </authorList>
    </citation>
    <scope>NUCLEOTIDE SEQUENCE [LARGE SCALE GENOMIC DNA]</scope>
</reference>
<keyword evidence="8 11" id="KW-0346">Stress response</keyword>
<evidence type="ECO:0000256" key="2">
    <source>
        <dbReference type="ARBA" id="ARBA00022741"/>
    </source>
</evidence>
<evidence type="ECO:0000313" key="15">
    <source>
        <dbReference type="EMBL" id="KKU13708.1"/>
    </source>
</evidence>
<dbReference type="AlphaFoldDB" id="A0A0G1Q7L6"/>
<dbReference type="GO" id="GO:0005829">
    <property type="term" value="C:cytosol"/>
    <property type="evidence" value="ECO:0007669"/>
    <property type="project" value="TreeGrafter"/>
</dbReference>
<evidence type="ECO:0000256" key="11">
    <source>
        <dbReference type="HAMAP-Rule" id="MF_01498"/>
    </source>
</evidence>
<dbReference type="InterPro" id="IPR020568">
    <property type="entry name" value="Ribosomal_Su5_D2-typ_SF"/>
</dbReference>
<dbReference type="PANTHER" id="PTHR32472:SF10">
    <property type="entry name" value="DNA REPAIR PROTEIN RADA-LIKE PROTEIN"/>
    <property type="match status" value="1"/>
</dbReference>
<dbReference type="SMART" id="SM00382">
    <property type="entry name" value="AAA"/>
    <property type="match status" value="1"/>
</dbReference>
<dbReference type="InterPro" id="IPR014721">
    <property type="entry name" value="Ribsml_uS5_D2-typ_fold_subgr"/>
</dbReference>
<keyword evidence="6 13" id="KW-0862">Zinc</keyword>
<evidence type="ECO:0000256" key="6">
    <source>
        <dbReference type="ARBA" id="ARBA00022833"/>
    </source>
</evidence>
<dbReference type="Pfam" id="PF13481">
    <property type="entry name" value="AAA_25"/>
    <property type="match status" value="1"/>
</dbReference>
<keyword evidence="1 11" id="KW-0479">Metal-binding</keyword>
<dbReference type="GO" id="GO:0005524">
    <property type="term" value="F:ATP binding"/>
    <property type="evidence" value="ECO:0007669"/>
    <property type="project" value="UniProtKB-UniRule"/>
</dbReference>
<protein>
    <recommendedName>
        <fullName evidence="11 12">DNA repair protein RadA</fullName>
    </recommendedName>
</protein>
<sequence length="465" mass="49589">MSQVVHLFTCSNCDAQFQKWVGRCLECGQWGTVAESLARAAGSSDTLAAEPFDARKLLSLNAENTNTHVAMGRRKTHLADFDRLLGGGIVAGSLTLLGGEPGIGKSTLVLQLLHGITSHAESSGTVLYASGEETIEQITARAKRLECASSTLQFLPTTQIDEILSALNHLHPALVVVDSIQTMRTADTPGEVGSVTQIKALTGKLLEAAKKTGVPIFLIGHVTKDGSVAGPKTLEHLVDTVLYLEGDSAHDLRIIRATKNRFGSTNETSIFQMTEKGLISVENPSALFLTDRPRGTPGSVITCIIEGTHPLLVEVQALVNRTVFGYPQRRASGFELNRLQVLIAVLVTRAGVPLENYDVHLNIVGGISVNDSAADAAVALAIASAFFDTAVPDQLAVLGEVGLGGELRSVRAMEKRIVEISRMGFTSAVIPRLQKKMASSIQLLESATIKDALARARLLGKSMTR</sequence>
<evidence type="ECO:0000256" key="9">
    <source>
        <dbReference type="ARBA" id="ARBA00023125"/>
    </source>
</evidence>
<comment type="function">
    <text evidence="13">DNA-dependent ATPase involved in processing of recombination intermediates, plays a role in repairing DNA breaks. Stimulates the branch migration of RecA-mediated strand transfer reactions, allowing the 3' invading strand to extend heteroduplex DNA faster. Binds ssDNA in the presence of ADP but not other nucleotides, has ATPase activity that is stimulated by ssDNA and various branched DNA structures, but inhibited by SSB. Does not have RecA's homology-searching function.</text>
</comment>
<dbReference type="Gene3D" id="3.30.230.10">
    <property type="match status" value="1"/>
</dbReference>
<dbReference type="PANTHER" id="PTHR32472">
    <property type="entry name" value="DNA REPAIR PROTEIN RADA"/>
    <property type="match status" value="1"/>
</dbReference>
<evidence type="ECO:0000256" key="10">
    <source>
        <dbReference type="ARBA" id="ARBA00023204"/>
    </source>
</evidence>
<evidence type="ECO:0000256" key="1">
    <source>
        <dbReference type="ARBA" id="ARBA00022723"/>
    </source>
</evidence>
<evidence type="ECO:0000256" key="3">
    <source>
        <dbReference type="ARBA" id="ARBA00022763"/>
    </source>
</evidence>
<dbReference type="STRING" id="1619050.UX20_C0015G0002"/>
<evidence type="ECO:0000256" key="5">
    <source>
        <dbReference type="ARBA" id="ARBA00022801"/>
    </source>
</evidence>
<dbReference type="InterPro" id="IPR004504">
    <property type="entry name" value="DNA_repair_RadA"/>
</dbReference>
<evidence type="ECO:0000256" key="13">
    <source>
        <dbReference type="RuleBase" id="RU003555"/>
    </source>
</evidence>
<feature type="domain" description="RecA family profile 1" evidence="14">
    <location>
        <begin position="70"/>
        <end position="222"/>
    </location>
</feature>
<organism evidence="15 16">
    <name type="scientific">Candidatus Magasanikbacteria bacterium GW2011_GWC2_45_8</name>
    <dbReference type="NCBI Taxonomy" id="1619050"/>
    <lineage>
        <taxon>Bacteria</taxon>
        <taxon>Candidatus Magasanikiibacteriota</taxon>
    </lineage>
</organism>
<evidence type="ECO:0000313" key="16">
    <source>
        <dbReference type="Proteomes" id="UP000034911"/>
    </source>
</evidence>
<dbReference type="GO" id="GO:0140664">
    <property type="term" value="F:ATP-dependent DNA damage sensor activity"/>
    <property type="evidence" value="ECO:0007669"/>
    <property type="project" value="InterPro"/>
</dbReference>
<dbReference type="InterPro" id="IPR027417">
    <property type="entry name" value="P-loop_NTPase"/>
</dbReference>
<keyword evidence="9 11" id="KW-0238">DNA-binding</keyword>
<dbReference type="Pfam" id="PF18073">
    <property type="entry name" value="Zn_ribbon_LapB"/>
    <property type="match status" value="1"/>
</dbReference>
<comment type="domain">
    <text evidence="11">The middle region has homology to RecA with ATPase motifs including the RadA KNRFG motif, while the C-terminus is homologous to Lon protease.</text>
</comment>
<dbReference type="GO" id="GO:0008270">
    <property type="term" value="F:zinc ion binding"/>
    <property type="evidence" value="ECO:0007669"/>
    <property type="project" value="UniProtKB-KW"/>
</dbReference>
<accession>A0A0G1Q7L6</accession>
<feature type="binding site" evidence="11">
    <location>
        <begin position="99"/>
        <end position="106"/>
    </location>
    <ligand>
        <name>ATP</name>
        <dbReference type="ChEBI" id="CHEBI:30616"/>
    </ligand>
</feature>
<evidence type="ECO:0000256" key="12">
    <source>
        <dbReference type="NCBIfam" id="TIGR00416"/>
    </source>
</evidence>
<name>A0A0G1Q7L6_9BACT</name>
<dbReference type="GO" id="GO:0016787">
    <property type="term" value="F:hydrolase activity"/>
    <property type="evidence" value="ECO:0007669"/>
    <property type="project" value="UniProtKB-KW"/>
</dbReference>
<dbReference type="EMBL" id="LCLH01000015">
    <property type="protein sequence ID" value="KKU13708.1"/>
    <property type="molecule type" value="Genomic_DNA"/>
</dbReference>
<keyword evidence="2 11" id="KW-0547">Nucleotide-binding</keyword>
<keyword evidence="7 11" id="KW-0067">ATP-binding</keyword>
<keyword evidence="3 11" id="KW-0227">DNA damage</keyword>
<dbReference type="InterPro" id="IPR020588">
    <property type="entry name" value="RecA_ATP-bd"/>
</dbReference>
<evidence type="ECO:0000256" key="4">
    <source>
        <dbReference type="ARBA" id="ARBA00022771"/>
    </source>
</evidence>
<dbReference type="Proteomes" id="UP000034911">
    <property type="component" value="Unassembled WGS sequence"/>
</dbReference>
<evidence type="ECO:0000259" key="14">
    <source>
        <dbReference type="PROSITE" id="PS50162"/>
    </source>
</evidence>